<dbReference type="PROSITE" id="PS50112">
    <property type="entry name" value="PAS"/>
    <property type="match status" value="2"/>
</dbReference>
<comment type="subcellular location">
    <subcellularLocation>
        <location evidence="1">Nucleus</location>
    </subcellularLocation>
</comment>
<keyword evidence="4" id="KW-0804">Transcription</keyword>
<evidence type="ECO:0008006" key="11">
    <source>
        <dbReference type="Google" id="ProtNLM"/>
    </source>
</evidence>
<evidence type="ECO:0000256" key="5">
    <source>
        <dbReference type="ARBA" id="ARBA00023242"/>
    </source>
</evidence>
<dbReference type="InParanoid" id="G1KYN3"/>
<dbReference type="PROSITE" id="PS50888">
    <property type="entry name" value="BHLH"/>
    <property type="match status" value="1"/>
</dbReference>
<feature type="domain" description="BHLH" evidence="8">
    <location>
        <begin position="53"/>
        <end position="106"/>
    </location>
</feature>
<feature type="domain" description="PAS" evidence="7">
    <location>
        <begin position="133"/>
        <end position="192"/>
    </location>
</feature>
<dbReference type="Pfam" id="PF14598">
    <property type="entry name" value="PAS_11"/>
    <property type="match status" value="1"/>
</dbReference>
<evidence type="ECO:0000256" key="3">
    <source>
        <dbReference type="ARBA" id="ARBA00023125"/>
    </source>
</evidence>
<dbReference type="PANTHER" id="PTHR23043">
    <property type="entry name" value="HYPOXIA-INDUCIBLE FACTOR 1 ALPHA"/>
    <property type="match status" value="1"/>
</dbReference>
<dbReference type="Proteomes" id="UP000001646">
    <property type="component" value="Chromosome 2"/>
</dbReference>
<keyword evidence="2" id="KW-0805">Transcription regulation</keyword>
<accession>G1KYN3</accession>
<dbReference type="InterPro" id="IPR056192">
    <property type="entry name" value="bHLH_NPAS4"/>
</dbReference>
<keyword evidence="5" id="KW-0539">Nucleus</keyword>
<dbReference type="KEGG" id="acs:103277902"/>
<dbReference type="GO" id="GO:0005667">
    <property type="term" value="C:transcription regulator complex"/>
    <property type="evidence" value="ECO:0000318"/>
    <property type="project" value="GO_Central"/>
</dbReference>
<dbReference type="GO" id="GO:0005634">
    <property type="term" value="C:nucleus"/>
    <property type="evidence" value="ECO:0000318"/>
    <property type="project" value="GO_Central"/>
</dbReference>
<dbReference type="STRING" id="28377.ENSACAP00000021040"/>
<feature type="compositionally biased region" description="Low complexity" evidence="6">
    <location>
        <begin position="496"/>
        <end position="513"/>
    </location>
</feature>
<dbReference type="SUPFAM" id="SSF55785">
    <property type="entry name" value="PYP-like sensor domain (PAS domain)"/>
    <property type="match status" value="2"/>
</dbReference>
<evidence type="ECO:0000256" key="4">
    <source>
        <dbReference type="ARBA" id="ARBA00023163"/>
    </source>
</evidence>
<evidence type="ECO:0000313" key="9">
    <source>
        <dbReference type="Ensembl" id="ENSACAP00000021040.3"/>
    </source>
</evidence>
<dbReference type="GeneTree" id="ENSGT00530000064165"/>
<feature type="region of interest" description="Disordered" evidence="6">
    <location>
        <begin position="481"/>
        <end position="513"/>
    </location>
</feature>
<evidence type="ECO:0000259" key="7">
    <source>
        <dbReference type="PROSITE" id="PS50112"/>
    </source>
</evidence>
<dbReference type="SMART" id="SM00091">
    <property type="entry name" value="PAS"/>
    <property type="match status" value="2"/>
</dbReference>
<protein>
    <recommendedName>
        <fullName evidence="11">Neuronal PAS domain protein 4</fullName>
    </recommendedName>
</protein>
<dbReference type="InterPro" id="IPR035965">
    <property type="entry name" value="PAS-like_dom_sf"/>
</dbReference>
<dbReference type="Bgee" id="ENSACAG00000026720">
    <property type="expression patterns" value="Expressed in dewlap and 3 other cell types or tissues"/>
</dbReference>
<reference evidence="9 10" key="1">
    <citation type="submission" date="2009-12" db="EMBL/GenBank/DDBJ databases">
        <title>The Genome Sequence of Anolis carolinensis (Green Anole Lizard).</title>
        <authorList>
            <consortium name="The Genome Sequencing Platform"/>
            <person name="Di Palma F."/>
            <person name="Alfoldi J."/>
            <person name="Heiman D."/>
            <person name="Young S."/>
            <person name="Grabherr M."/>
            <person name="Johnson J."/>
            <person name="Lander E.S."/>
            <person name="Lindblad-Toh K."/>
        </authorList>
    </citation>
    <scope>NUCLEOTIDE SEQUENCE [LARGE SCALE GENOMIC DNA]</scope>
    <source>
        <strain evidence="9 10">JBL SC #1</strain>
    </source>
</reference>
<keyword evidence="10" id="KW-1185">Reference proteome</keyword>
<dbReference type="Pfam" id="PF23183">
    <property type="entry name" value="bHLH_NPAS4"/>
    <property type="match status" value="1"/>
</dbReference>
<organism evidence="9 10">
    <name type="scientific">Anolis carolinensis</name>
    <name type="common">Green anole</name>
    <name type="synonym">American chameleon</name>
    <dbReference type="NCBI Taxonomy" id="28377"/>
    <lineage>
        <taxon>Eukaryota</taxon>
        <taxon>Metazoa</taxon>
        <taxon>Chordata</taxon>
        <taxon>Craniata</taxon>
        <taxon>Vertebrata</taxon>
        <taxon>Euteleostomi</taxon>
        <taxon>Lepidosauria</taxon>
        <taxon>Squamata</taxon>
        <taxon>Bifurcata</taxon>
        <taxon>Unidentata</taxon>
        <taxon>Episquamata</taxon>
        <taxon>Toxicofera</taxon>
        <taxon>Iguania</taxon>
        <taxon>Dactyloidae</taxon>
        <taxon>Anolis</taxon>
    </lineage>
</organism>
<reference evidence="9" key="3">
    <citation type="submission" date="2025-09" db="UniProtKB">
        <authorList>
            <consortium name="Ensembl"/>
        </authorList>
    </citation>
    <scope>IDENTIFICATION</scope>
</reference>
<keyword evidence="3" id="KW-0238">DNA-binding</keyword>
<evidence type="ECO:0000259" key="8">
    <source>
        <dbReference type="PROSITE" id="PS50888"/>
    </source>
</evidence>
<evidence type="ECO:0000313" key="10">
    <source>
        <dbReference type="Proteomes" id="UP000001646"/>
    </source>
</evidence>
<reference evidence="9" key="2">
    <citation type="submission" date="2025-08" db="UniProtKB">
        <authorList>
            <consortium name="Ensembl"/>
        </authorList>
    </citation>
    <scope>IDENTIFICATION</scope>
</reference>
<dbReference type="OrthoDB" id="9978016at2759"/>
<dbReference type="AlphaFoldDB" id="G1KYN3"/>
<dbReference type="Gene3D" id="3.30.450.20">
    <property type="entry name" value="PAS domain"/>
    <property type="match status" value="2"/>
</dbReference>
<evidence type="ECO:0000256" key="6">
    <source>
        <dbReference type="SAM" id="MobiDB-lite"/>
    </source>
</evidence>
<dbReference type="GO" id="GO:0006357">
    <property type="term" value="P:regulation of transcription by RNA polymerase II"/>
    <property type="evidence" value="ECO:0000318"/>
    <property type="project" value="GO_Central"/>
</dbReference>
<dbReference type="Ensembl" id="ENSACAT00000024989.3">
    <property type="protein sequence ID" value="ENSACAP00000021040.3"/>
    <property type="gene ID" value="ENSACAG00000026720.3"/>
</dbReference>
<feature type="domain" description="PAS" evidence="7">
    <location>
        <begin position="291"/>
        <end position="326"/>
    </location>
</feature>
<dbReference type="eggNOG" id="ENOG502QRXX">
    <property type="taxonomic scope" value="Eukaryota"/>
</dbReference>
<dbReference type="PANTHER" id="PTHR23043:SF37">
    <property type="entry name" value="NPAS4 PROTEIN"/>
    <property type="match status" value="1"/>
</dbReference>
<gene>
    <name evidence="9" type="primary">LOC103277902</name>
</gene>
<name>G1KYN3_ANOCA</name>
<dbReference type="GeneID" id="103277902"/>
<sequence length="697" mass="77653">MQRRQFQTQAEEAERTMTILCESCNKPIKRTENCILRCAAATSVSRKELRIPKPFRSTKGASKARRDLINAELQTLRSLLPISEQEKERLSYLHTMALVCFHIRETQLFPPDSFNTMRPVPPLTSAAALMHPELLLSLPGFILALNGNHKLAYVSENVSHFLGFSVVELLAQGDSIFDLLSSSASKVMQEKLCFAQQHPGTEIEFITEMCTSRAFRMKYKKSRSMLMRGRFIMSETQLTLSSPALTFVAFCTPVAHAFDDEDSPSQNFAFQSKYTLDMKTAEITKNVVYHLGYQKEELIGQSWYNLLHPEDAGRAAEMHRALMHGAGKGTQSVVVRLLCKDLNWAWAQVVASKENGQAGELITCTSWILREEEAIHIKSQDLQYGIVSQPSSNQIYYYGEVQNQTQGNEGNLYPQETAKTRAGVLRFDPSQFPEVSAEKMATASFEPLFPTNLPSMVDAGSLHSSHETGCPFFPDGLSCTDQKDRQKSLSPSALYSPESSFSPDSSSSIDFSPLLERGPSSGTFSEMDTSPDQDKWAISVLAKQIHSLAEIFSQYTKERPQQPLDIALWPGLPVDHTHMAPRQSWGTDGALDFLDEFSMDEEVITSILSNLLHHDGLNQSTSVSGPEGNFHVSNPESELPLLQAPQTEATLCFDQCSFMPPFASSASAVSHVPDSQWDGTIHAELEQGIFHEEAMFC</sequence>
<dbReference type="HOGENOM" id="CLU_057591_0_0_1"/>
<evidence type="ECO:0000256" key="2">
    <source>
        <dbReference type="ARBA" id="ARBA00023015"/>
    </source>
</evidence>
<dbReference type="GO" id="GO:0000977">
    <property type="term" value="F:RNA polymerase II transcription regulatory region sequence-specific DNA binding"/>
    <property type="evidence" value="ECO:0000318"/>
    <property type="project" value="GO_Central"/>
</dbReference>
<proteinExistence type="predicted"/>
<evidence type="ECO:0000256" key="1">
    <source>
        <dbReference type="ARBA" id="ARBA00004123"/>
    </source>
</evidence>
<dbReference type="InterPro" id="IPR011598">
    <property type="entry name" value="bHLH_dom"/>
</dbReference>
<dbReference type="GO" id="GO:0046983">
    <property type="term" value="F:protein dimerization activity"/>
    <property type="evidence" value="ECO:0007669"/>
    <property type="project" value="InterPro"/>
</dbReference>
<dbReference type="RefSeq" id="XP_008103134.1">
    <property type="nucleotide sequence ID" value="XM_008104927.2"/>
</dbReference>
<dbReference type="CDD" id="cd00130">
    <property type="entry name" value="PAS"/>
    <property type="match status" value="2"/>
</dbReference>
<dbReference type="GO" id="GO:0000981">
    <property type="term" value="F:DNA-binding transcription factor activity, RNA polymerase II-specific"/>
    <property type="evidence" value="ECO:0000318"/>
    <property type="project" value="GO_Central"/>
</dbReference>
<dbReference type="InterPro" id="IPR000014">
    <property type="entry name" value="PAS"/>
</dbReference>